<organism evidence="1">
    <name type="scientific">Myoviridae sp. ctshb19</name>
    <dbReference type="NCBI Taxonomy" id="2825194"/>
    <lineage>
        <taxon>Viruses</taxon>
        <taxon>Duplodnaviria</taxon>
        <taxon>Heunggongvirae</taxon>
        <taxon>Uroviricota</taxon>
        <taxon>Caudoviricetes</taxon>
    </lineage>
</organism>
<reference evidence="1" key="1">
    <citation type="journal article" date="2021" name="Proc. Natl. Acad. Sci. U.S.A.">
        <title>A Catalog of Tens of Thousands of Viruses from Human Metagenomes Reveals Hidden Associations with Chronic Diseases.</title>
        <authorList>
            <person name="Tisza M.J."/>
            <person name="Buck C.B."/>
        </authorList>
    </citation>
    <scope>NUCLEOTIDE SEQUENCE</scope>
    <source>
        <strain evidence="1">Ctshb19</strain>
    </source>
</reference>
<proteinExistence type="predicted"/>
<accession>A0A8S5UGA9</accession>
<evidence type="ECO:0000313" key="1">
    <source>
        <dbReference type="EMBL" id="DAF93459.1"/>
    </source>
</evidence>
<name>A0A8S5UGA9_9CAUD</name>
<sequence>MLSRPQKIKNTISLLTNRQLLIEGLLARGFITKDGYAFEHDRIKIVFQRSEGGNFLQMRIRDGEITKFNGANSCQVILNTIHIQMELIADQKAKFQAVAYEVAARLEANGVRLKPLWTEQKTGDQYHRQWHNWYKGWSVDFQAKAYPECRSLFSIWQSGPVMRCCVDDDEPEVADADEIMRFVTTAQDDFDPNSAIYEKRMIYTALYPHKFSHLICKYGLLSIKAVEAEMVGRCENDPVANELFAKKVQKRKYHVIKLRHPMQVEVVA</sequence>
<dbReference type="EMBL" id="BK016086">
    <property type="protein sequence ID" value="DAF93459.1"/>
    <property type="molecule type" value="Genomic_DNA"/>
</dbReference>
<protein>
    <submittedName>
        <fullName evidence="1">Uncharacterized protein</fullName>
    </submittedName>
</protein>